<evidence type="ECO:0000313" key="2">
    <source>
        <dbReference type="EMBL" id="GIE25336.1"/>
    </source>
</evidence>
<dbReference type="Gene3D" id="1.10.30.50">
    <property type="match status" value="1"/>
</dbReference>
<feature type="compositionally biased region" description="Basic and acidic residues" evidence="1">
    <location>
        <begin position="16"/>
        <end position="31"/>
    </location>
</feature>
<feature type="region of interest" description="Disordered" evidence="1">
    <location>
        <begin position="1"/>
        <end position="31"/>
    </location>
</feature>
<keyword evidence="3" id="KW-1185">Reference proteome</keyword>
<dbReference type="CDD" id="cd00081">
    <property type="entry name" value="Hint"/>
    <property type="match status" value="1"/>
</dbReference>
<evidence type="ECO:0000256" key="1">
    <source>
        <dbReference type="SAM" id="MobiDB-lite"/>
    </source>
</evidence>
<dbReference type="EMBL" id="BOMN01000118">
    <property type="protein sequence ID" value="GIE25336.1"/>
    <property type="molecule type" value="Genomic_DNA"/>
</dbReference>
<gene>
    <name evidence="2" type="ORF">Ahu01nite_084380</name>
</gene>
<dbReference type="Proteomes" id="UP000603200">
    <property type="component" value="Unassembled WGS sequence"/>
</dbReference>
<dbReference type="Pfam" id="PF07591">
    <property type="entry name" value="PT-HINT"/>
    <property type="match status" value="1"/>
</dbReference>
<dbReference type="RefSeq" id="WP_203842286.1">
    <property type="nucleotide sequence ID" value="NZ_BAAATV010000016.1"/>
</dbReference>
<evidence type="ECO:0000313" key="3">
    <source>
        <dbReference type="Proteomes" id="UP000603200"/>
    </source>
</evidence>
<dbReference type="Gene3D" id="2.170.16.10">
    <property type="entry name" value="Hedgehog/Intein (Hint) domain"/>
    <property type="match status" value="1"/>
</dbReference>
<proteinExistence type="predicted"/>
<evidence type="ECO:0008006" key="4">
    <source>
        <dbReference type="Google" id="ProtNLM"/>
    </source>
</evidence>
<dbReference type="SUPFAM" id="SSF51294">
    <property type="entry name" value="Hedgehog/intein (Hint) domain"/>
    <property type="match status" value="1"/>
</dbReference>
<reference evidence="2 3" key="1">
    <citation type="submission" date="2021-01" db="EMBL/GenBank/DDBJ databases">
        <title>Whole genome shotgun sequence of Actinoplanes humidus NBRC 14915.</title>
        <authorList>
            <person name="Komaki H."/>
            <person name="Tamura T."/>
        </authorList>
    </citation>
    <scope>NUCLEOTIDE SEQUENCE [LARGE SCALE GENOMIC DNA]</scope>
    <source>
        <strain evidence="2 3">NBRC 14915</strain>
    </source>
</reference>
<protein>
    <recommendedName>
        <fullName evidence="4">Intein</fullName>
    </recommendedName>
</protein>
<accession>A0ABQ4A3B3</accession>
<organism evidence="2 3">
    <name type="scientific">Winogradskya humida</name>
    <dbReference type="NCBI Taxonomy" id="113566"/>
    <lineage>
        <taxon>Bacteria</taxon>
        <taxon>Bacillati</taxon>
        <taxon>Actinomycetota</taxon>
        <taxon>Actinomycetes</taxon>
        <taxon>Micromonosporales</taxon>
        <taxon>Micromonosporaceae</taxon>
        <taxon>Winogradskya</taxon>
    </lineage>
</organism>
<name>A0ABQ4A3B3_9ACTN</name>
<sequence length="280" mass="30198">MADGTVKQIGDVSLGDEVRSTDPESGDTEGKKVGVLHHHLDTDLAKVTVSNTKTGTTTVLDTTANHPFWSADRQQWVEAKDLKPGERLRSADGERSQQVASVKLWTGLKWMDDLTVNDIHTYYVLAGAVPVLVHNNGPVFDHCAPIGPVEANGRRTAWSDPAEGPAPKYNRRTQFTNMTNANRQDTLASDPICVYCGNSVSSQADHVYSVREYHQSGGWEGDKETRSADINQRGNLAGACQPCNGGGGKGGKVLGPGPGEFWPPAWPAGQWWPFGGGPRP</sequence>
<dbReference type="InterPro" id="IPR036844">
    <property type="entry name" value="Hint_dom_sf"/>
</dbReference>
<comment type="caution">
    <text evidence="2">The sequence shown here is derived from an EMBL/GenBank/DDBJ whole genome shotgun (WGS) entry which is preliminary data.</text>
</comment>